<dbReference type="Gene3D" id="2.60.120.10">
    <property type="entry name" value="Jelly Rolls"/>
    <property type="match status" value="1"/>
</dbReference>
<evidence type="ECO:0000256" key="1">
    <source>
        <dbReference type="ARBA" id="ARBA00004271"/>
    </source>
</evidence>
<comment type="similarity">
    <text evidence="2 11">Belongs to the germin family.</text>
</comment>
<evidence type="ECO:0000256" key="4">
    <source>
        <dbReference type="ARBA" id="ARBA00022525"/>
    </source>
</evidence>
<keyword evidence="7 8" id="KW-0464">Manganese</keyword>
<dbReference type="AlphaFoldDB" id="A0A068V0W0"/>
<dbReference type="OMA" id="LIHYHAN"/>
<dbReference type="InParanoid" id="A0A068V0W0"/>
<dbReference type="GO" id="GO:0030145">
    <property type="term" value="F:manganese ion binding"/>
    <property type="evidence" value="ECO:0007669"/>
    <property type="project" value="UniProtKB-UniRule"/>
</dbReference>
<dbReference type="Pfam" id="PF00190">
    <property type="entry name" value="Cupin_1"/>
    <property type="match status" value="1"/>
</dbReference>
<accession>A0A068V0W0</accession>
<proteinExistence type="inferred from homology"/>
<evidence type="ECO:0000256" key="11">
    <source>
        <dbReference type="RuleBase" id="RU366015"/>
    </source>
</evidence>
<keyword evidence="14" id="KW-1185">Reference proteome</keyword>
<dbReference type="InterPro" id="IPR019780">
    <property type="entry name" value="Germin_Mn-BS"/>
</dbReference>
<dbReference type="PhylomeDB" id="A0A068V0W0"/>
<evidence type="ECO:0000259" key="12">
    <source>
        <dbReference type="SMART" id="SM00835"/>
    </source>
</evidence>
<feature type="binding site" evidence="9">
    <location>
        <position position="109"/>
    </location>
    <ligand>
        <name>Mn(2+)</name>
        <dbReference type="ChEBI" id="CHEBI:29035"/>
    </ligand>
</feature>
<dbReference type="PRINTS" id="PR00325">
    <property type="entry name" value="GERMIN"/>
</dbReference>
<feature type="binding site" evidence="9">
    <location>
        <position position="111"/>
    </location>
    <ligand>
        <name>Mn(2+)</name>
        <dbReference type="ChEBI" id="CHEBI:29035"/>
    </ligand>
</feature>
<evidence type="ECO:0000256" key="7">
    <source>
        <dbReference type="ARBA" id="ARBA00023211"/>
    </source>
</evidence>
<evidence type="ECO:0000256" key="3">
    <source>
        <dbReference type="ARBA" id="ARBA00022523"/>
    </source>
</evidence>
<dbReference type="OrthoDB" id="1921208at2759"/>
<keyword evidence="3 11" id="KW-0052">Apoplast</keyword>
<evidence type="ECO:0000256" key="10">
    <source>
        <dbReference type="PIRSR" id="PIRSR601929-3"/>
    </source>
</evidence>
<feature type="binding site" evidence="8">
    <location>
        <position position="116"/>
    </location>
    <ligand>
        <name>oxalate</name>
        <dbReference type="ChEBI" id="CHEBI:30623"/>
    </ligand>
</feature>
<feature type="binding site" evidence="8">
    <location>
        <position position="106"/>
    </location>
    <ligand>
        <name>oxalate</name>
        <dbReference type="ChEBI" id="CHEBI:30623"/>
    </ligand>
</feature>
<dbReference type="FunFam" id="2.60.120.10:FF:000005">
    <property type="entry name" value="Germin-like protein subfamily 1 member 8"/>
    <property type="match status" value="1"/>
</dbReference>
<evidence type="ECO:0000256" key="5">
    <source>
        <dbReference type="ARBA" id="ARBA00022723"/>
    </source>
</evidence>
<feature type="signal peptide" evidence="11">
    <location>
        <begin position="1"/>
        <end position="22"/>
    </location>
</feature>
<dbReference type="CDD" id="cd02241">
    <property type="entry name" value="cupin_OxOx"/>
    <property type="match status" value="1"/>
</dbReference>
<dbReference type="Proteomes" id="UP000295252">
    <property type="component" value="Chromosome VIII"/>
</dbReference>
<feature type="binding site" evidence="9">
    <location>
        <position position="116"/>
    </location>
    <ligand>
        <name>Mn(2+)</name>
        <dbReference type="ChEBI" id="CHEBI:29035"/>
    </ligand>
</feature>
<dbReference type="InterPro" id="IPR011051">
    <property type="entry name" value="RmlC_Cupin_sf"/>
</dbReference>
<evidence type="ECO:0000256" key="6">
    <source>
        <dbReference type="ARBA" id="ARBA00023157"/>
    </source>
</evidence>
<dbReference type="InterPro" id="IPR006045">
    <property type="entry name" value="Cupin_1"/>
</dbReference>
<name>A0A068V0W0_COFCA</name>
<dbReference type="EMBL" id="HG739165">
    <property type="protein sequence ID" value="CDP14286.1"/>
    <property type="molecule type" value="Genomic_DNA"/>
</dbReference>
<keyword evidence="11" id="KW-0732">Signal</keyword>
<keyword evidence="4 11" id="KW-0964">Secreted</keyword>
<dbReference type="Gramene" id="CDP14286">
    <property type="protein sequence ID" value="CDP14286"/>
    <property type="gene ID" value="GSCOC_T00040591001"/>
</dbReference>
<sequence>MAKTCIVFITLMALSFSLLASAFDEQPLQDFCVAKATSPVNVNGKTCKEASSVTVNDFVFAGLHLAGNTTNPAGFSATQVFVAELPGLNTLGISMLRFDFAPWGLNAPHVHPRATEMITVLDGALEVGFITSAPDNKLFVKVLQKGDAFVFPVGLVHYQRNVGYGNAVAIVALNGQNPGLVSVPSTVFGSNPAIPSDALAKSFQIDESTVEVIRSKF</sequence>
<evidence type="ECO:0000256" key="9">
    <source>
        <dbReference type="PIRSR" id="PIRSR601929-2"/>
    </source>
</evidence>
<feature type="chain" id="PRO_5019613964" description="Germin-like protein" evidence="11">
    <location>
        <begin position="23"/>
        <end position="217"/>
    </location>
</feature>
<feature type="domain" description="Cupin type-1" evidence="12">
    <location>
        <begin position="61"/>
        <end position="211"/>
    </location>
</feature>
<keyword evidence="6 10" id="KW-1015">Disulfide bond</keyword>
<organism evidence="13 14">
    <name type="scientific">Coffea canephora</name>
    <name type="common">Robusta coffee</name>
    <dbReference type="NCBI Taxonomy" id="49390"/>
    <lineage>
        <taxon>Eukaryota</taxon>
        <taxon>Viridiplantae</taxon>
        <taxon>Streptophyta</taxon>
        <taxon>Embryophyta</taxon>
        <taxon>Tracheophyta</taxon>
        <taxon>Spermatophyta</taxon>
        <taxon>Magnoliopsida</taxon>
        <taxon>eudicotyledons</taxon>
        <taxon>Gunneridae</taxon>
        <taxon>Pentapetalae</taxon>
        <taxon>asterids</taxon>
        <taxon>lamiids</taxon>
        <taxon>Gentianales</taxon>
        <taxon>Rubiaceae</taxon>
        <taxon>Ixoroideae</taxon>
        <taxon>Gardenieae complex</taxon>
        <taxon>Bertiereae - Coffeeae clade</taxon>
        <taxon>Coffeeae</taxon>
        <taxon>Coffea</taxon>
    </lineage>
</organism>
<evidence type="ECO:0000256" key="2">
    <source>
        <dbReference type="ARBA" id="ARBA00007456"/>
    </source>
</evidence>
<gene>
    <name evidence="13" type="ORF">GSCOC_T00040591001</name>
</gene>
<dbReference type="PANTHER" id="PTHR31238">
    <property type="entry name" value="GERMIN-LIKE PROTEIN SUBFAMILY 3 MEMBER 3"/>
    <property type="match status" value="1"/>
</dbReference>
<evidence type="ECO:0000313" key="13">
    <source>
        <dbReference type="EMBL" id="CDP14286.1"/>
    </source>
</evidence>
<evidence type="ECO:0000313" key="14">
    <source>
        <dbReference type="Proteomes" id="UP000295252"/>
    </source>
</evidence>
<keyword evidence="5 8" id="KW-0479">Metal-binding</keyword>
<dbReference type="GO" id="GO:0048046">
    <property type="term" value="C:apoplast"/>
    <property type="evidence" value="ECO:0007669"/>
    <property type="project" value="UniProtKB-SubCell"/>
</dbReference>
<dbReference type="InterPro" id="IPR014710">
    <property type="entry name" value="RmlC-like_jellyroll"/>
</dbReference>
<protein>
    <recommendedName>
        <fullName evidence="11">Germin-like protein</fullName>
    </recommendedName>
</protein>
<dbReference type="InterPro" id="IPR001929">
    <property type="entry name" value="Germin"/>
</dbReference>
<feature type="binding site" evidence="8">
    <location>
        <position position="111"/>
    </location>
    <ligand>
        <name>oxalate</name>
        <dbReference type="ChEBI" id="CHEBI:30623"/>
    </ligand>
</feature>
<reference evidence="14" key="1">
    <citation type="journal article" date="2014" name="Science">
        <title>The coffee genome provides insight into the convergent evolution of caffeine biosynthesis.</title>
        <authorList>
            <person name="Denoeud F."/>
            <person name="Carretero-Paulet L."/>
            <person name="Dereeper A."/>
            <person name="Droc G."/>
            <person name="Guyot R."/>
            <person name="Pietrella M."/>
            <person name="Zheng C."/>
            <person name="Alberti A."/>
            <person name="Anthony F."/>
            <person name="Aprea G."/>
            <person name="Aury J.M."/>
            <person name="Bento P."/>
            <person name="Bernard M."/>
            <person name="Bocs S."/>
            <person name="Campa C."/>
            <person name="Cenci A."/>
            <person name="Combes M.C."/>
            <person name="Crouzillat D."/>
            <person name="Da Silva C."/>
            <person name="Daddiego L."/>
            <person name="De Bellis F."/>
            <person name="Dussert S."/>
            <person name="Garsmeur O."/>
            <person name="Gayraud T."/>
            <person name="Guignon V."/>
            <person name="Jahn K."/>
            <person name="Jamilloux V."/>
            <person name="Joet T."/>
            <person name="Labadie K."/>
            <person name="Lan T."/>
            <person name="Leclercq J."/>
            <person name="Lepelley M."/>
            <person name="Leroy T."/>
            <person name="Li L.T."/>
            <person name="Librado P."/>
            <person name="Lopez L."/>
            <person name="Munoz A."/>
            <person name="Noel B."/>
            <person name="Pallavicini A."/>
            <person name="Perrotta G."/>
            <person name="Poncet V."/>
            <person name="Pot D."/>
            <person name="Priyono X."/>
            <person name="Rigoreau M."/>
            <person name="Rouard M."/>
            <person name="Rozas J."/>
            <person name="Tranchant-Dubreuil C."/>
            <person name="VanBuren R."/>
            <person name="Zhang Q."/>
            <person name="Andrade A.C."/>
            <person name="Argout X."/>
            <person name="Bertrand B."/>
            <person name="de Kochko A."/>
            <person name="Graziosi G."/>
            <person name="Henry R.J."/>
            <person name="Jayarama X."/>
            <person name="Ming R."/>
            <person name="Nagai C."/>
            <person name="Rounsley S."/>
            <person name="Sankoff D."/>
            <person name="Giuliano G."/>
            <person name="Albert V.A."/>
            <person name="Wincker P."/>
            <person name="Lashermes P."/>
        </authorList>
    </citation>
    <scope>NUCLEOTIDE SEQUENCE [LARGE SCALE GENOMIC DNA]</scope>
    <source>
        <strain evidence="14">cv. DH200-94</strain>
    </source>
</reference>
<evidence type="ECO:0000256" key="8">
    <source>
        <dbReference type="PIRSR" id="PIRSR601929-1"/>
    </source>
</evidence>
<feature type="binding site" evidence="9">
    <location>
        <position position="157"/>
    </location>
    <ligand>
        <name>Mn(2+)</name>
        <dbReference type="ChEBI" id="CHEBI:29035"/>
    </ligand>
</feature>
<feature type="disulfide bond" evidence="10">
    <location>
        <begin position="32"/>
        <end position="47"/>
    </location>
</feature>
<comment type="subcellular location">
    <subcellularLocation>
        <location evidence="1 11">Secreted</location>
        <location evidence="1 11">Extracellular space</location>
        <location evidence="1 11">Apoplast</location>
    </subcellularLocation>
</comment>
<dbReference type="SMART" id="SM00835">
    <property type="entry name" value="Cupin_1"/>
    <property type="match status" value="1"/>
</dbReference>
<dbReference type="PROSITE" id="PS00725">
    <property type="entry name" value="GERMIN"/>
    <property type="match status" value="1"/>
</dbReference>
<dbReference type="SUPFAM" id="SSF51182">
    <property type="entry name" value="RmlC-like cupins"/>
    <property type="match status" value="1"/>
</dbReference>